<feature type="transmembrane region" description="Helical" evidence="5">
    <location>
        <begin position="21"/>
        <end position="40"/>
    </location>
</feature>
<dbReference type="InterPro" id="IPR050482">
    <property type="entry name" value="Sensor_HK_TwoCompSys"/>
</dbReference>
<dbReference type="InterPro" id="IPR036890">
    <property type="entry name" value="HATPase_C_sf"/>
</dbReference>
<evidence type="ECO:0000313" key="7">
    <source>
        <dbReference type="EMBL" id="MDP9830800.1"/>
    </source>
</evidence>
<organism evidence="7 8">
    <name type="scientific">Kineosporia succinea</name>
    <dbReference type="NCBI Taxonomy" id="84632"/>
    <lineage>
        <taxon>Bacteria</taxon>
        <taxon>Bacillati</taxon>
        <taxon>Actinomycetota</taxon>
        <taxon>Actinomycetes</taxon>
        <taxon>Kineosporiales</taxon>
        <taxon>Kineosporiaceae</taxon>
        <taxon>Kineosporia</taxon>
    </lineage>
</organism>
<feature type="transmembrane region" description="Helical" evidence="5">
    <location>
        <begin position="80"/>
        <end position="101"/>
    </location>
</feature>
<feature type="transmembrane region" description="Helical" evidence="5">
    <location>
        <begin position="46"/>
        <end position="68"/>
    </location>
</feature>
<dbReference type="EC" id="2.7.13.3" evidence="7"/>
<gene>
    <name evidence="7" type="ORF">J2S57_006549</name>
</gene>
<evidence type="ECO:0000256" key="3">
    <source>
        <dbReference type="ARBA" id="ARBA00023012"/>
    </source>
</evidence>
<keyword evidence="1 7" id="KW-0808">Transferase</keyword>
<dbReference type="RefSeq" id="WP_307249955.1">
    <property type="nucleotide sequence ID" value="NZ_JAUSQZ010000001.1"/>
</dbReference>
<dbReference type="EMBL" id="JAUSQZ010000001">
    <property type="protein sequence ID" value="MDP9830800.1"/>
    <property type="molecule type" value="Genomic_DNA"/>
</dbReference>
<evidence type="ECO:0000256" key="2">
    <source>
        <dbReference type="ARBA" id="ARBA00022777"/>
    </source>
</evidence>
<feature type="domain" description="Signal transduction histidine kinase subgroup 3 dimerisation and phosphoacceptor" evidence="6">
    <location>
        <begin position="193"/>
        <end position="260"/>
    </location>
</feature>
<evidence type="ECO:0000259" key="6">
    <source>
        <dbReference type="Pfam" id="PF07730"/>
    </source>
</evidence>
<protein>
    <submittedName>
        <fullName evidence="7">Two-component system sensor histidine kinase DesK</fullName>
        <ecNumber evidence="7">2.7.13.3</ecNumber>
    </submittedName>
</protein>
<feature type="region of interest" description="Disordered" evidence="4">
    <location>
        <begin position="399"/>
        <end position="451"/>
    </location>
</feature>
<name>A0ABT9PDM6_9ACTN</name>
<feature type="compositionally biased region" description="Pro residues" evidence="4">
    <location>
        <begin position="409"/>
        <end position="418"/>
    </location>
</feature>
<keyword evidence="8" id="KW-1185">Reference proteome</keyword>
<keyword evidence="2 7" id="KW-0418">Kinase</keyword>
<dbReference type="Gene3D" id="1.20.5.1930">
    <property type="match status" value="1"/>
</dbReference>
<proteinExistence type="predicted"/>
<feature type="compositionally biased region" description="Low complexity" evidence="4">
    <location>
        <begin position="399"/>
        <end position="408"/>
    </location>
</feature>
<evidence type="ECO:0000313" key="8">
    <source>
        <dbReference type="Proteomes" id="UP001235712"/>
    </source>
</evidence>
<comment type="caution">
    <text evidence="7">The sequence shown here is derived from an EMBL/GenBank/DDBJ whole genome shotgun (WGS) entry which is preliminary data.</text>
</comment>
<dbReference type="Gene3D" id="3.30.565.10">
    <property type="entry name" value="Histidine kinase-like ATPase, C-terminal domain"/>
    <property type="match status" value="1"/>
</dbReference>
<dbReference type="InterPro" id="IPR011712">
    <property type="entry name" value="Sig_transdc_His_kin_sub3_dim/P"/>
</dbReference>
<keyword evidence="5" id="KW-1133">Transmembrane helix</keyword>
<dbReference type="GO" id="GO:0004673">
    <property type="term" value="F:protein histidine kinase activity"/>
    <property type="evidence" value="ECO:0007669"/>
    <property type="project" value="UniProtKB-EC"/>
</dbReference>
<evidence type="ECO:0000256" key="1">
    <source>
        <dbReference type="ARBA" id="ARBA00022679"/>
    </source>
</evidence>
<keyword evidence="5" id="KW-0472">Membrane</keyword>
<evidence type="ECO:0000256" key="5">
    <source>
        <dbReference type="SAM" id="Phobius"/>
    </source>
</evidence>
<dbReference type="Proteomes" id="UP001235712">
    <property type="component" value="Unassembled WGS sequence"/>
</dbReference>
<dbReference type="PANTHER" id="PTHR24421">
    <property type="entry name" value="NITRATE/NITRITE SENSOR PROTEIN NARX-RELATED"/>
    <property type="match status" value="1"/>
</dbReference>
<accession>A0ABT9PDM6</accession>
<reference evidence="7 8" key="1">
    <citation type="submission" date="2023-07" db="EMBL/GenBank/DDBJ databases">
        <title>Sequencing the genomes of 1000 actinobacteria strains.</title>
        <authorList>
            <person name="Klenk H.-P."/>
        </authorList>
    </citation>
    <scope>NUCLEOTIDE SEQUENCE [LARGE SCALE GENOMIC DNA]</scope>
    <source>
        <strain evidence="7 8">DSM 44388</strain>
    </source>
</reference>
<dbReference type="PANTHER" id="PTHR24421:SF63">
    <property type="entry name" value="SENSOR HISTIDINE KINASE DESK"/>
    <property type="match status" value="1"/>
</dbReference>
<feature type="compositionally biased region" description="Low complexity" evidence="4">
    <location>
        <begin position="419"/>
        <end position="445"/>
    </location>
</feature>
<feature type="transmembrane region" description="Helical" evidence="5">
    <location>
        <begin position="151"/>
        <end position="172"/>
    </location>
</feature>
<keyword evidence="5" id="KW-0812">Transmembrane</keyword>
<dbReference type="Pfam" id="PF07730">
    <property type="entry name" value="HisKA_3"/>
    <property type="match status" value="1"/>
</dbReference>
<evidence type="ECO:0000256" key="4">
    <source>
        <dbReference type="SAM" id="MobiDB-lite"/>
    </source>
</evidence>
<sequence>MRVRRWSELSRVERVSLYTRLSLHVALWGLCLAFVVGAVPMMDAPVAVAVVVAGAVVTALGSSTFNAVMEIYPRTRPFPWSRAAALVAGCAVYLLIVIVLVGQPARGGISALVVASLTTGLGGLPDRRVAAGLVVVSAVVGGIGGEDWFAVAAAVVVAVFVVGTVRASLWLYGIVAELDAARHTQAQLAVAEERLRFSRDVHDVLGRHLSTIAVQAELAATLAERGDERAAPQMMQVRQVAHDALTEARELARGYRPTSLPQELEGARSLLRSAGIAVRLETGAVPRGWHEAAGWVVREGVTNVLRHSSAQSVVISFADEVLRIENDGLTPAPAGDAPGLGNPGLTDAGLAGSAVTGSGVAGSGLSGLRGRLDPLGARLDAGRRDDRWIVTARLPASGPLSASAVPSAVPAPTPPVTGPPAATTPSTMTTPTAPTAPTAPTTPTSADRETP</sequence>
<keyword evidence="3" id="KW-0902">Two-component regulatory system</keyword>